<comment type="caution">
    <text evidence="2">The sequence shown here is derived from an EMBL/GenBank/DDBJ whole genome shotgun (WGS) entry which is preliminary data.</text>
</comment>
<evidence type="ECO:0000256" key="1">
    <source>
        <dbReference type="SAM" id="MobiDB-lite"/>
    </source>
</evidence>
<sequence length="74" mass="8802">SLVSRRFVVDHEWPLFVEPTDRKYRHGDSPQQPHQPREHGYGVLDHQQQPCAIVYCGYGFCHDDRLYYTGVWQV</sequence>
<reference evidence="2 3" key="1">
    <citation type="submission" date="2013-11" db="EMBL/GenBank/DDBJ databases">
        <title>The Genome Sequence of Phytophthora parasitica P10297.</title>
        <authorList>
            <consortium name="The Broad Institute Genomics Platform"/>
            <person name="Russ C."/>
            <person name="Tyler B."/>
            <person name="Panabieres F."/>
            <person name="Shan W."/>
            <person name="Tripathy S."/>
            <person name="Grunwald N."/>
            <person name="Machado M."/>
            <person name="Johnson C.S."/>
            <person name="Walker B."/>
            <person name="Young S.K."/>
            <person name="Zeng Q."/>
            <person name="Gargeya S."/>
            <person name="Fitzgerald M."/>
            <person name="Haas B."/>
            <person name="Abouelleil A."/>
            <person name="Allen A.W."/>
            <person name="Alvarado L."/>
            <person name="Arachchi H.M."/>
            <person name="Berlin A.M."/>
            <person name="Chapman S.B."/>
            <person name="Gainer-Dewar J."/>
            <person name="Goldberg J."/>
            <person name="Griggs A."/>
            <person name="Gujja S."/>
            <person name="Hansen M."/>
            <person name="Howarth C."/>
            <person name="Imamovic A."/>
            <person name="Ireland A."/>
            <person name="Larimer J."/>
            <person name="McCowan C."/>
            <person name="Murphy C."/>
            <person name="Pearson M."/>
            <person name="Poon T.W."/>
            <person name="Priest M."/>
            <person name="Roberts A."/>
            <person name="Saif S."/>
            <person name="Shea T."/>
            <person name="Sisk P."/>
            <person name="Sykes S."/>
            <person name="Wortman J."/>
            <person name="Nusbaum C."/>
            <person name="Birren B."/>
        </authorList>
    </citation>
    <scope>NUCLEOTIDE SEQUENCE [LARGE SCALE GENOMIC DNA]</scope>
    <source>
        <strain evidence="2 3">P10297</strain>
    </source>
</reference>
<protein>
    <submittedName>
        <fullName evidence="2">Uncharacterized protein</fullName>
    </submittedName>
</protein>
<evidence type="ECO:0000313" key="2">
    <source>
        <dbReference type="EMBL" id="ETP52051.1"/>
    </source>
</evidence>
<gene>
    <name evidence="2" type="ORF">F442_02882</name>
</gene>
<accession>W2ZYM3</accession>
<dbReference type="EMBL" id="ANIY01000656">
    <property type="protein sequence ID" value="ETP52051.1"/>
    <property type="molecule type" value="Genomic_DNA"/>
</dbReference>
<name>W2ZYM3_PHYNI</name>
<evidence type="ECO:0000313" key="3">
    <source>
        <dbReference type="Proteomes" id="UP000018948"/>
    </source>
</evidence>
<proteinExistence type="predicted"/>
<dbReference type="AlphaFoldDB" id="W2ZYM3"/>
<feature type="non-terminal residue" evidence="2">
    <location>
        <position position="1"/>
    </location>
</feature>
<feature type="region of interest" description="Disordered" evidence="1">
    <location>
        <begin position="21"/>
        <end position="41"/>
    </location>
</feature>
<feature type="non-terminal residue" evidence="2">
    <location>
        <position position="74"/>
    </location>
</feature>
<dbReference type="Proteomes" id="UP000018948">
    <property type="component" value="Unassembled WGS sequence"/>
</dbReference>
<organism evidence="2 3">
    <name type="scientific">Phytophthora nicotianae P10297</name>
    <dbReference type="NCBI Taxonomy" id="1317064"/>
    <lineage>
        <taxon>Eukaryota</taxon>
        <taxon>Sar</taxon>
        <taxon>Stramenopiles</taxon>
        <taxon>Oomycota</taxon>
        <taxon>Peronosporomycetes</taxon>
        <taxon>Peronosporales</taxon>
        <taxon>Peronosporaceae</taxon>
        <taxon>Phytophthora</taxon>
    </lineage>
</organism>